<gene>
    <name evidence="1" type="ORF">JIN85_11120</name>
</gene>
<dbReference type="AlphaFoldDB" id="A0A934SBQ1"/>
<proteinExistence type="predicted"/>
<dbReference type="RefSeq" id="WP_200270621.1">
    <property type="nucleotide sequence ID" value="NZ_JAENIJ010000016.1"/>
</dbReference>
<protein>
    <submittedName>
        <fullName evidence="1">Uncharacterized protein</fullName>
    </submittedName>
</protein>
<organism evidence="1 2">
    <name type="scientific">Luteolibacter pohnpeiensis</name>
    <dbReference type="NCBI Taxonomy" id="454153"/>
    <lineage>
        <taxon>Bacteria</taxon>
        <taxon>Pseudomonadati</taxon>
        <taxon>Verrucomicrobiota</taxon>
        <taxon>Verrucomicrobiia</taxon>
        <taxon>Verrucomicrobiales</taxon>
        <taxon>Verrucomicrobiaceae</taxon>
        <taxon>Luteolibacter</taxon>
    </lineage>
</organism>
<dbReference type="EMBL" id="JAENIJ010000016">
    <property type="protein sequence ID" value="MBK1882969.1"/>
    <property type="molecule type" value="Genomic_DNA"/>
</dbReference>
<sequence length="260" mass="29584">MEGLDYVMAHREMFISTRSVGYGEILGKAIKLAAKNGVTEVLSTLESIKAGGLDSFYAKNVEFPEGFDFSALYDHAKDAELLKKGACFFGGSWMEQDSEGAFDALISDEAVSNFDQLFTDIPSSSRDSEQLQQGINRTKWLAEKFNDMQYEDAAEYATSLADSLKQQPEAWQELVNDLQEKEIRIDLIKKSFETTWNLVRLRNQLFTLKEPEDGVEVLERINQGPARYLFQTRQKLQETLDKMKVAPDRSDAILNRIFHP</sequence>
<accession>A0A934SBQ1</accession>
<evidence type="ECO:0000313" key="1">
    <source>
        <dbReference type="EMBL" id="MBK1882969.1"/>
    </source>
</evidence>
<name>A0A934SBQ1_9BACT</name>
<reference evidence="1" key="1">
    <citation type="submission" date="2021-01" db="EMBL/GenBank/DDBJ databases">
        <title>Modified the classification status of verrucomicrobia.</title>
        <authorList>
            <person name="Feng X."/>
        </authorList>
    </citation>
    <scope>NUCLEOTIDE SEQUENCE</scope>
    <source>
        <strain evidence="1">KCTC 22041</strain>
    </source>
</reference>
<comment type="caution">
    <text evidence="1">The sequence shown here is derived from an EMBL/GenBank/DDBJ whole genome shotgun (WGS) entry which is preliminary data.</text>
</comment>
<keyword evidence="2" id="KW-1185">Reference proteome</keyword>
<evidence type="ECO:0000313" key="2">
    <source>
        <dbReference type="Proteomes" id="UP000603141"/>
    </source>
</evidence>
<dbReference type="Proteomes" id="UP000603141">
    <property type="component" value="Unassembled WGS sequence"/>
</dbReference>